<dbReference type="Pfam" id="PF00175">
    <property type="entry name" value="NAD_binding_1"/>
    <property type="match status" value="1"/>
</dbReference>
<dbReference type="InterPro" id="IPR001041">
    <property type="entry name" value="2Fe-2S_ferredoxin-type"/>
</dbReference>
<name>A0A2S5TES7_9GAMM</name>
<dbReference type="GO" id="GO:0051537">
    <property type="term" value="F:2 iron, 2 sulfur cluster binding"/>
    <property type="evidence" value="ECO:0007669"/>
    <property type="project" value="InterPro"/>
</dbReference>
<proteinExistence type="predicted"/>
<organism evidence="4 5">
    <name type="scientific">Solimonas fluminis</name>
    <dbReference type="NCBI Taxonomy" id="2086571"/>
    <lineage>
        <taxon>Bacteria</taxon>
        <taxon>Pseudomonadati</taxon>
        <taxon>Pseudomonadota</taxon>
        <taxon>Gammaproteobacteria</taxon>
        <taxon>Nevskiales</taxon>
        <taxon>Nevskiaceae</taxon>
        <taxon>Solimonas</taxon>
    </lineage>
</organism>
<dbReference type="GO" id="GO:0016491">
    <property type="term" value="F:oxidoreductase activity"/>
    <property type="evidence" value="ECO:0007669"/>
    <property type="project" value="InterPro"/>
</dbReference>
<dbReference type="OrthoDB" id="9806195at2"/>
<reference evidence="4 5" key="1">
    <citation type="submission" date="2018-02" db="EMBL/GenBank/DDBJ databases">
        <title>Genome sequencing of Solimonas sp. HR-BB.</title>
        <authorList>
            <person name="Lee Y."/>
            <person name="Jeon C.O."/>
        </authorList>
    </citation>
    <scope>NUCLEOTIDE SEQUENCE [LARGE SCALE GENOMIC DNA]</scope>
    <source>
        <strain evidence="4 5">HR-BB</strain>
    </source>
</reference>
<dbReference type="SUPFAM" id="SSF63380">
    <property type="entry name" value="Riboflavin synthase domain-like"/>
    <property type="match status" value="1"/>
</dbReference>
<evidence type="ECO:0000259" key="2">
    <source>
        <dbReference type="PROSITE" id="PS51085"/>
    </source>
</evidence>
<dbReference type="PRINTS" id="PR00371">
    <property type="entry name" value="FPNCR"/>
</dbReference>
<dbReference type="InterPro" id="IPR039261">
    <property type="entry name" value="FNR_nucleotide-bd"/>
</dbReference>
<dbReference type="SUPFAM" id="SSF52343">
    <property type="entry name" value="Ferredoxin reductase-like, C-terminal NADP-linked domain"/>
    <property type="match status" value="1"/>
</dbReference>
<dbReference type="CDD" id="cd00207">
    <property type="entry name" value="fer2"/>
    <property type="match status" value="1"/>
</dbReference>
<dbReference type="Pfam" id="PF00970">
    <property type="entry name" value="FAD_binding_6"/>
    <property type="match status" value="1"/>
</dbReference>
<dbReference type="AlphaFoldDB" id="A0A2S5TES7"/>
<comment type="cofactor">
    <cofactor evidence="1">
        <name>[2Fe-2S] cluster</name>
        <dbReference type="ChEBI" id="CHEBI:190135"/>
    </cofactor>
</comment>
<evidence type="ECO:0000313" key="4">
    <source>
        <dbReference type="EMBL" id="PPE73338.1"/>
    </source>
</evidence>
<evidence type="ECO:0000259" key="3">
    <source>
        <dbReference type="PROSITE" id="PS51384"/>
    </source>
</evidence>
<dbReference type="Proteomes" id="UP000238220">
    <property type="component" value="Unassembled WGS sequence"/>
</dbReference>
<dbReference type="CDD" id="cd06189">
    <property type="entry name" value="flavin_oxioreductase"/>
    <property type="match status" value="1"/>
</dbReference>
<dbReference type="Pfam" id="PF00111">
    <property type="entry name" value="Fer2"/>
    <property type="match status" value="1"/>
</dbReference>
<dbReference type="InterPro" id="IPR012675">
    <property type="entry name" value="Beta-grasp_dom_sf"/>
</dbReference>
<dbReference type="EMBL" id="PSNW01000007">
    <property type="protein sequence ID" value="PPE73338.1"/>
    <property type="molecule type" value="Genomic_DNA"/>
</dbReference>
<feature type="domain" description="FAD-binding FR-type" evidence="3">
    <location>
        <begin position="98"/>
        <end position="197"/>
    </location>
</feature>
<dbReference type="PANTHER" id="PTHR47354">
    <property type="entry name" value="NADH OXIDOREDUCTASE HCR"/>
    <property type="match status" value="1"/>
</dbReference>
<dbReference type="InterPro" id="IPR050415">
    <property type="entry name" value="MRET"/>
</dbReference>
<dbReference type="RefSeq" id="WP_104230934.1">
    <property type="nucleotide sequence ID" value="NZ_PSNW01000007.1"/>
</dbReference>
<dbReference type="InterPro" id="IPR001709">
    <property type="entry name" value="Flavoprot_Pyr_Nucl_cyt_Rdtase"/>
</dbReference>
<dbReference type="Gene3D" id="3.40.50.80">
    <property type="entry name" value="Nucleotide-binding domain of ferredoxin-NADP reductase (FNR) module"/>
    <property type="match status" value="1"/>
</dbReference>
<dbReference type="InterPro" id="IPR017938">
    <property type="entry name" value="Riboflavin_synthase-like_b-brl"/>
</dbReference>
<dbReference type="PRINTS" id="PR00410">
    <property type="entry name" value="PHEHYDRXLASE"/>
</dbReference>
<sequence>MHQVYLAGRDNSFAAGAEETVLEAGLRQHLTLPFGCKSGGCASCRVRLLQGEVQHRLPPPALSQAELDAGYILMCLAEARSDLVLDLHQPARLERLRPRQLPVRAQARMPLSHDVIGLTLKLPRGERFDYMPGQYLDFLLEDGKRRSFSIANAPNGETLELHLRIAPGGRFAHWVRDQMPERAILRIEGPLGAFYLREDSPRPMLLMAGGTGMAPIKAMLESQLARGLQRPAHLFWGVRSREDLYLDAQLQQWTQKHAGLRYTPVLSDPDADWQGERGFVHEALLRAYPRLDGHEIYMSGPPVMVRSGKDAFIAAGLDADHLFYDSFDYAFETWPANN</sequence>
<accession>A0A2S5TES7</accession>
<gene>
    <name evidence="4" type="ORF">C3942_13795</name>
</gene>
<keyword evidence="5" id="KW-1185">Reference proteome</keyword>
<dbReference type="InterPro" id="IPR017927">
    <property type="entry name" value="FAD-bd_FR_type"/>
</dbReference>
<dbReference type="PROSITE" id="PS51384">
    <property type="entry name" value="FAD_FR"/>
    <property type="match status" value="1"/>
</dbReference>
<dbReference type="InterPro" id="IPR036010">
    <property type="entry name" value="2Fe-2S_ferredoxin-like_sf"/>
</dbReference>
<dbReference type="InterPro" id="IPR008333">
    <property type="entry name" value="Cbr1-like_FAD-bd_dom"/>
</dbReference>
<dbReference type="InterPro" id="IPR006058">
    <property type="entry name" value="2Fe2S_fd_BS"/>
</dbReference>
<dbReference type="PANTHER" id="PTHR47354:SF5">
    <property type="entry name" value="PROTEIN RFBI"/>
    <property type="match status" value="1"/>
</dbReference>
<comment type="caution">
    <text evidence="4">The sequence shown here is derived from an EMBL/GenBank/DDBJ whole genome shotgun (WGS) entry which is preliminary data.</text>
</comment>
<protein>
    <submittedName>
        <fullName evidence="4">CDP-6-deoxy-delta-3,4-glucoseen reductase</fullName>
    </submittedName>
</protein>
<dbReference type="PROSITE" id="PS00197">
    <property type="entry name" value="2FE2S_FER_1"/>
    <property type="match status" value="1"/>
</dbReference>
<dbReference type="Gene3D" id="3.10.20.30">
    <property type="match status" value="1"/>
</dbReference>
<feature type="domain" description="2Fe-2S ferredoxin-type" evidence="2">
    <location>
        <begin position="2"/>
        <end position="91"/>
    </location>
</feature>
<dbReference type="SUPFAM" id="SSF54292">
    <property type="entry name" value="2Fe-2S ferredoxin-like"/>
    <property type="match status" value="1"/>
</dbReference>
<dbReference type="InterPro" id="IPR001433">
    <property type="entry name" value="OxRdtase_FAD/NAD-bd"/>
</dbReference>
<evidence type="ECO:0000256" key="1">
    <source>
        <dbReference type="ARBA" id="ARBA00034078"/>
    </source>
</evidence>
<dbReference type="PROSITE" id="PS51085">
    <property type="entry name" value="2FE2S_FER_2"/>
    <property type="match status" value="1"/>
</dbReference>
<dbReference type="Gene3D" id="2.40.30.10">
    <property type="entry name" value="Translation factors"/>
    <property type="match status" value="1"/>
</dbReference>
<evidence type="ECO:0000313" key="5">
    <source>
        <dbReference type="Proteomes" id="UP000238220"/>
    </source>
</evidence>